<organism evidence="2 3">
    <name type="scientific">Xenorhabdus japonica</name>
    <dbReference type="NCBI Taxonomy" id="53341"/>
    <lineage>
        <taxon>Bacteria</taxon>
        <taxon>Pseudomonadati</taxon>
        <taxon>Pseudomonadota</taxon>
        <taxon>Gammaproteobacteria</taxon>
        <taxon>Enterobacterales</taxon>
        <taxon>Morganellaceae</taxon>
        <taxon>Xenorhabdus</taxon>
    </lineage>
</organism>
<dbReference type="AlphaFoldDB" id="A0A1I4ZNF9"/>
<evidence type="ECO:0000313" key="3">
    <source>
        <dbReference type="Proteomes" id="UP000199011"/>
    </source>
</evidence>
<sequence>MRVLKIFCPECGVKAVISKTNRKHHEIADLYCACADIECGYRFVMNLTFSHTLSPSAKTGDKLLRTMVNNLNPQQRQEVLALLKADSVA</sequence>
<proteinExistence type="predicted"/>
<accession>A0A1I4ZNF9</accession>
<dbReference type="InterPro" id="IPR007684">
    <property type="entry name" value="Znf_Ogr/Delta"/>
</dbReference>
<evidence type="ECO:0000259" key="1">
    <source>
        <dbReference type="Pfam" id="PF04606"/>
    </source>
</evidence>
<name>A0A1I4ZNF9_9GAMM</name>
<gene>
    <name evidence="2" type="ORF">SAMN05421579_1075</name>
</gene>
<dbReference type="Pfam" id="PF04606">
    <property type="entry name" value="Ogr_Delta"/>
    <property type="match status" value="1"/>
</dbReference>
<keyword evidence="3" id="KW-1185">Reference proteome</keyword>
<dbReference type="OrthoDB" id="6895359at2"/>
<feature type="domain" description="Zinc finger Ogr/Delta-type" evidence="1">
    <location>
        <begin position="8"/>
        <end position="53"/>
    </location>
</feature>
<dbReference type="RefSeq" id="WP_092518199.1">
    <property type="nucleotide sequence ID" value="NZ_CAWRAH010000044.1"/>
</dbReference>
<protein>
    <submittedName>
        <fullName evidence="2">Ogr/Delta-like zinc finger</fullName>
    </submittedName>
</protein>
<dbReference type="EMBL" id="FOVO01000007">
    <property type="protein sequence ID" value="SFN51727.1"/>
    <property type="molecule type" value="Genomic_DNA"/>
</dbReference>
<dbReference type="Proteomes" id="UP000199011">
    <property type="component" value="Unassembled WGS sequence"/>
</dbReference>
<reference evidence="3" key="1">
    <citation type="submission" date="2016-10" db="EMBL/GenBank/DDBJ databases">
        <authorList>
            <person name="Varghese N."/>
            <person name="Submissions S."/>
        </authorList>
    </citation>
    <scope>NUCLEOTIDE SEQUENCE [LARGE SCALE GENOMIC DNA]</scope>
    <source>
        <strain evidence="3">DSM 16522</strain>
    </source>
</reference>
<evidence type="ECO:0000313" key="2">
    <source>
        <dbReference type="EMBL" id="SFN51727.1"/>
    </source>
</evidence>